<comment type="caution">
    <text evidence="3">The sequence shown here is derived from an EMBL/GenBank/DDBJ whole genome shotgun (WGS) entry which is preliminary data.</text>
</comment>
<dbReference type="PANTHER" id="PTHR10622">
    <property type="entry name" value="HET DOMAIN-CONTAINING PROTEIN"/>
    <property type="match status" value="1"/>
</dbReference>
<dbReference type="Pfam" id="PF06985">
    <property type="entry name" value="HET"/>
    <property type="match status" value="1"/>
</dbReference>
<dbReference type="InterPro" id="IPR058525">
    <property type="entry name" value="DUF8212"/>
</dbReference>
<name>A0A8K0WNP1_9HYPO</name>
<dbReference type="Pfam" id="PF26640">
    <property type="entry name" value="DUF8212"/>
    <property type="match status" value="1"/>
</dbReference>
<feature type="domain" description="DUF8212" evidence="2">
    <location>
        <begin position="221"/>
        <end position="246"/>
    </location>
</feature>
<organism evidence="3 4">
    <name type="scientific">Stachybotrys elegans</name>
    <dbReference type="NCBI Taxonomy" id="80388"/>
    <lineage>
        <taxon>Eukaryota</taxon>
        <taxon>Fungi</taxon>
        <taxon>Dikarya</taxon>
        <taxon>Ascomycota</taxon>
        <taxon>Pezizomycotina</taxon>
        <taxon>Sordariomycetes</taxon>
        <taxon>Hypocreomycetidae</taxon>
        <taxon>Hypocreales</taxon>
        <taxon>Stachybotryaceae</taxon>
        <taxon>Stachybotrys</taxon>
    </lineage>
</organism>
<reference evidence="3" key="1">
    <citation type="journal article" date="2021" name="Nat. Commun.">
        <title>Genetic determinants of endophytism in the Arabidopsis root mycobiome.</title>
        <authorList>
            <person name="Mesny F."/>
            <person name="Miyauchi S."/>
            <person name="Thiergart T."/>
            <person name="Pickel B."/>
            <person name="Atanasova L."/>
            <person name="Karlsson M."/>
            <person name="Huettel B."/>
            <person name="Barry K.W."/>
            <person name="Haridas S."/>
            <person name="Chen C."/>
            <person name="Bauer D."/>
            <person name="Andreopoulos W."/>
            <person name="Pangilinan J."/>
            <person name="LaButti K."/>
            <person name="Riley R."/>
            <person name="Lipzen A."/>
            <person name="Clum A."/>
            <person name="Drula E."/>
            <person name="Henrissat B."/>
            <person name="Kohler A."/>
            <person name="Grigoriev I.V."/>
            <person name="Martin F.M."/>
            <person name="Hacquard S."/>
        </authorList>
    </citation>
    <scope>NUCLEOTIDE SEQUENCE</scope>
    <source>
        <strain evidence="3">MPI-CAGE-CH-0235</strain>
    </source>
</reference>
<dbReference type="EMBL" id="JAGPNK010000011">
    <property type="protein sequence ID" value="KAH7311606.1"/>
    <property type="molecule type" value="Genomic_DNA"/>
</dbReference>
<feature type="domain" description="Heterokaryon incompatibility" evidence="1">
    <location>
        <begin position="21"/>
        <end position="105"/>
    </location>
</feature>
<dbReference type="OrthoDB" id="20872at2759"/>
<dbReference type="AlphaFoldDB" id="A0A8K0WNP1"/>
<dbReference type="InterPro" id="IPR010730">
    <property type="entry name" value="HET"/>
</dbReference>
<accession>A0A8K0WNP1</accession>
<gene>
    <name evidence="3" type="ORF">B0I35DRAFT_462959</name>
</gene>
<evidence type="ECO:0000259" key="1">
    <source>
        <dbReference type="Pfam" id="PF06985"/>
    </source>
</evidence>
<proteinExistence type="predicted"/>
<sequence>MRLIKTDTLELEEFSGQPPPYAILSHTWGEEEVSLQQFQDPASRTTRAGFEKITMTCKQAQKDGLDYAWVDTCCIDKSSSAELSEAINSMFTWYRESERCYAYLPDVPEDDDPWSAESTLPKSSWFTRGWTLQELIAPRNIVFYGEGWHRIGDKKDLQDQLERITKIDKHILQGGPLSKVSVAKRMSWAAHRKTRRKEDIAYCLMGIFNVNMPMLYGEGSKAFIRLQEEILKDSEDQTLFAWRATPDSAKAVPFRGILASSPDEFANCGDIVPFRHINSSRGAQKTIYVSKSAHETEPPRAPQLERQHAFYISHLPEDVQVGGVYPPTVTYSSKLHLLELGHWIQDKAAVELKVSWTTNRILILLWAAPIAGTPLYKFFYAVALTPPQDVKAIIEQFKRPKDVVHELIRPGKVQSFDMFCIELLYSDFVYYTMEAQNDMWEYTERPT</sequence>
<dbReference type="Proteomes" id="UP000813444">
    <property type="component" value="Unassembled WGS sequence"/>
</dbReference>
<dbReference type="PANTHER" id="PTHR10622:SF12">
    <property type="entry name" value="HET DOMAIN-CONTAINING PROTEIN"/>
    <property type="match status" value="1"/>
</dbReference>
<evidence type="ECO:0000313" key="4">
    <source>
        <dbReference type="Proteomes" id="UP000813444"/>
    </source>
</evidence>
<keyword evidence="4" id="KW-1185">Reference proteome</keyword>
<evidence type="ECO:0000259" key="2">
    <source>
        <dbReference type="Pfam" id="PF26640"/>
    </source>
</evidence>
<protein>
    <submittedName>
        <fullName evidence="3">Heterokaryon incompatibility protein-domain-containing protein</fullName>
    </submittedName>
</protein>
<evidence type="ECO:0000313" key="3">
    <source>
        <dbReference type="EMBL" id="KAH7311606.1"/>
    </source>
</evidence>